<feature type="transmembrane region" description="Helical" evidence="8">
    <location>
        <begin position="180"/>
        <end position="198"/>
    </location>
</feature>
<evidence type="ECO:0000259" key="9">
    <source>
        <dbReference type="PROSITE" id="PS50263"/>
    </source>
</evidence>
<dbReference type="PANTHER" id="PTHR38686:SF1">
    <property type="entry name" value="APOLIPOPROTEIN N-ACYLTRANSFERASE"/>
    <property type="match status" value="1"/>
</dbReference>
<dbReference type="GO" id="GO:0016410">
    <property type="term" value="F:N-acyltransferase activity"/>
    <property type="evidence" value="ECO:0007669"/>
    <property type="project" value="InterPro"/>
</dbReference>
<evidence type="ECO:0000256" key="2">
    <source>
        <dbReference type="ARBA" id="ARBA00022475"/>
    </source>
</evidence>
<evidence type="ECO:0000256" key="3">
    <source>
        <dbReference type="ARBA" id="ARBA00022679"/>
    </source>
</evidence>
<organism evidence="10">
    <name type="scientific">freshwater metagenome</name>
    <dbReference type="NCBI Taxonomy" id="449393"/>
    <lineage>
        <taxon>unclassified sequences</taxon>
        <taxon>metagenomes</taxon>
        <taxon>ecological metagenomes</taxon>
    </lineage>
</organism>
<dbReference type="Gene3D" id="3.60.110.10">
    <property type="entry name" value="Carbon-nitrogen hydrolase"/>
    <property type="match status" value="1"/>
</dbReference>
<dbReference type="PANTHER" id="PTHR38686">
    <property type="entry name" value="APOLIPOPROTEIN N-ACYLTRANSFERASE"/>
    <property type="match status" value="1"/>
</dbReference>
<evidence type="ECO:0000256" key="6">
    <source>
        <dbReference type="ARBA" id="ARBA00023136"/>
    </source>
</evidence>
<name>A0A6J6GKU4_9ZZZZ</name>
<evidence type="ECO:0000256" key="7">
    <source>
        <dbReference type="ARBA" id="ARBA00023315"/>
    </source>
</evidence>
<keyword evidence="4 8" id="KW-0812">Transmembrane</keyword>
<sequence>MTSSKLFKNKLNRLILALVAGLTVGFSLPPWGWWPLSIFGCALFFQITKVVQNFYEKFLIGFIFGFAWLALGMSWMWFLTAPGYFVVALLFASFHGVAELIGSRFNSPMFARPIAHTLAEVLRFSIPFGGVPLATLPIAISPTRLADISSIGGPILVTWFVLQTAACIVGYFNRRQSRQPVAIILLLLIVLQIFGQSFNSINKTNTTLRIAAVQGGGPQGVLAINASARDAFERHLKVTKTLRPQSNLDIVLWPENVIDVAKFASSREYLEIANEAERLDAQFVVGITEDAGTNRFTNAQIVVQPNGEITSRYDKVRRVPFGEYVPLGLRSFLESIGAPVNQIPSDAVAGKEPAMLTLKQTDVAVVISWEAFFAGRANSGVESGGTILFNPTNGSSYTGTILQSQQLATNSLRARETGRWTVQAATTGFSAVITPQGEVTQRLGIGEAKVIVADIPLNTGRTIYSHLGDGVFIILLMTSLIICRPVRRTKKQNDL</sequence>
<feature type="domain" description="CN hydrolase" evidence="9">
    <location>
        <begin position="208"/>
        <end position="457"/>
    </location>
</feature>
<keyword evidence="6 8" id="KW-0472">Membrane</keyword>
<dbReference type="NCBIfam" id="TIGR00546">
    <property type="entry name" value="lnt"/>
    <property type="match status" value="1"/>
</dbReference>
<evidence type="ECO:0000256" key="4">
    <source>
        <dbReference type="ARBA" id="ARBA00022692"/>
    </source>
</evidence>
<feature type="transmembrane region" description="Helical" evidence="8">
    <location>
        <begin position="84"/>
        <end position="101"/>
    </location>
</feature>
<evidence type="ECO:0000256" key="8">
    <source>
        <dbReference type="SAM" id="Phobius"/>
    </source>
</evidence>
<dbReference type="InterPro" id="IPR004563">
    <property type="entry name" value="Apolipo_AcylTrfase"/>
</dbReference>
<keyword evidence="5 8" id="KW-1133">Transmembrane helix</keyword>
<dbReference type="EMBL" id="CAEZUN010000061">
    <property type="protein sequence ID" value="CAB4600489.1"/>
    <property type="molecule type" value="Genomic_DNA"/>
</dbReference>
<feature type="transmembrane region" description="Helical" evidence="8">
    <location>
        <begin position="12"/>
        <end position="28"/>
    </location>
</feature>
<comment type="subcellular location">
    <subcellularLocation>
        <location evidence="1">Cell membrane</location>
        <topology evidence="1">Multi-pass membrane protein</topology>
    </subcellularLocation>
</comment>
<dbReference type="Pfam" id="PF20154">
    <property type="entry name" value="LNT_N"/>
    <property type="match status" value="1"/>
</dbReference>
<dbReference type="AlphaFoldDB" id="A0A6J6GKU4"/>
<dbReference type="InterPro" id="IPR036526">
    <property type="entry name" value="C-N_Hydrolase_sf"/>
</dbReference>
<accession>A0A6J6GKU4</accession>
<dbReference type="SUPFAM" id="SSF56317">
    <property type="entry name" value="Carbon-nitrogen hydrolase"/>
    <property type="match status" value="1"/>
</dbReference>
<dbReference type="InterPro" id="IPR045378">
    <property type="entry name" value="LNT_N"/>
</dbReference>
<feature type="transmembrane region" description="Helical" evidence="8">
    <location>
        <begin position="58"/>
        <end position="78"/>
    </location>
</feature>
<dbReference type="CDD" id="cd07571">
    <property type="entry name" value="ALP_N-acyl_transferase"/>
    <property type="match status" value="1"/>
</dbReference>
<evidence type="ECO:0000256" key="1">
    <source>
        <dbReference type="ARBA" id="ARBA00004651"/>
    </source>
</evidence>
<feature type="transmembrane region" description="Helical" evidence="8">
    <location>
        <begin position="152"/>
        <end position="173"/>
    </location>
</feature>
<dbReference type="HAMAP" id="MF_01148">
    <property type="entry name" value="Lnt"/>
    <property type="match status" value="1"/>
</dbReference>
<dbReference type="InterPro" id="IPR003010">
    <property type="entry name" value="C-N_Hydrolase"/>
</dbReference>
<feature type="transmembrane region" description="Helical" evidence="8">
    <location>
        <begin position="121"/>
        <end position="140"/>
    </location>
</feature>
<dbReference type="GO" id="GO:0042158">
    <property type="term" value="P:lipoprotein biosynthetic process"/>
    <property type="evidence" value="ECO:0007669"/>
    <property type="project" value="InterPro"/>
</dbReference>
<reference evidence="10" key="1">
    <citation type="submission" date="2020-05" db="EMBL/GenBank/DDBJ databases">
        <authorList>
            <person name="Chiriac C."/>
            <person name="Salcher M."/>
            <person name="Ghai R."/>
            <person name="Kavagutti S V."/>
        </authorList>
    </citation>
    <scope>NUCLEOTIDE SEQUENCE</scope>
</reference>
<dbReference type="PROSITE" id="PS50263">
    <property type="entry name" value="CN_HYDROLASE"/>
    <property type="match status" value="1"/>
</dbReference>
<evidence type="ECO:0000256" key="5">
    <source>
        <dbReference type="ARBA" id="ARBA00022989"/>
    </source>
</evidence>
<keyword evidence="3" id="KW-0808">Transferase</keyword>
<evidence type="ECO:0000313" key="10">
    <source>
        <dbReference type="EMBL" id="CAB4600489.1"/>
    </source>
</evidence>
<feature type="transmembrane region" description="Helical" evidence="8">
    <location>
        <begin position="463"/>
        <end position="483"/>
    </location>
</feature>
<dbReference type="Pfam" id="PF00795">
    <property type="entry name" value="CN_hydrolase"/>
    <property type="match status" value="1"/>
</dbReference>
<protein>
    <submittedName>
        <fullName evidence="10">Unannotated protein</fullName>
    </submittedName>
</protein>
<proteinExistence type="inferred from homology"/>
<keyword evidence="7" id="KW-0012">Acyltransferase</keyword>
<gene>
    <name evidence="10" type="ORF">UFOPK1826_00627</name>
</gene>
<keyword evidence="2" id="KW-1003">Cell membrane</keyword>
<dbReference type="GO" id="GO:0005886">
    <property type="term" value="C:plasma membrane"/>
    <property type="evidence" value="ECO:0007669"/>
    <property type="project" value="UniProtKB-SubCell"/>
</dbReference>